<sequence>MDGPGIVECRDVDPFRCLISFEYAEIKEEAVSRLSLISVFNEVRHHWGNVWSFSRRVWVEVMGLPTTVWSEETFRTIAEVWGKYVYADDRTEQSWSFSVARFLIDSFEWEWIHEWITIKVEEKEYEIFVKEFGSEVYSRESHPNKLEASSGSKTAEDGKSVSWVGEMPLVKSALIPAPEFDGENLNLQKMAHCVNSEMHEVGINVGIHEGGGGGRESRREEEMAGSQTDNKGVGNENTNWALEEGGLLDNQA</sequence>
<evidence type="ECO:0000313" key="3">
    <source>
        <dbReference type="Proteomes" id="UP001341840"/>
    </source>
</evidence>
<proteinExistence type="predicted"/>
<dbReference type="EMBL" id="JASCZI010000148">
    <property type="protein sequence ID" value="MED6109384.1"/>
    <property type="molecule type" value="Genomic_DNA"/>
</dbReference>
<keyword evidence="3" id="KW-1185">Reference proteome</keyword>
<evidence type="ECO:0008006" key="4">
    <source>
        <dbReference type="Google" id="ProtNLM"/>
    </source>
</evidence>
<reference evidence="2 3" key="1">
    <citation type="journal article" date="2023" name="Plants (Basel)">
        <title>Bridging the Gap: Combining Genomics and Transcriptomics Approaches to Understand Stylosanthes scabra, an Orphan Legume from the Brazilian Caatinga.</title>
        <authorList>
            <person name="Ferreira-Neto J.R.C."/>
            <person name="da Silva M.D."/>
            <person name="Binneck E."/>
            <person name="de Melo N.F."/>
            <person name="da Silva R.H."/>
            <person name="de Melo A.L.T.M."/>
            <person name="Pandolfi V."/>
            <person name="Bustamante F.O."/>
            <person name="Brasileiro-Vidal A.C."/>
            <person name="Benko-Iseppon A.M."/>
        </authorList>
    </citation>
    <scope>NUCLEOTIDE SEQUENCE [LARGE SCALE GENOMIC DNA]</scope>
    <source>
        <tissue evidence="2">Leaves</tissue>
    </source>
</reference>
<accession>A0ABU6QDQ1</accession>
<evidence type="ECO:0000256" key="1">
    <source>
        <dbReference type="SAM" id="MobiDB-lite"/>
    </source>
</evidence>
<comment type="caution">
    <text evidence="2">The sequence shown here is derived from an EMBL/GenBank/DDBJ whole genome shotgun (WGS) entry which is preliminary data.</text>
</comment>
<feature type="compositionally biased region" description="Polar residues" evidence="1">
    <location>
        <begin position="225"/>
        <end position="240"/>
    </location>
</feature>
<protein>
    <recommendedName>
        <fullName evidence="4">DUF4283 domain-containing protein</fullName>
    </recommendedName>
</protein>
<organism evidence="2 3">
    <name type="scientific">Stylosanthes scabra</name>
    <dbReference type="NCBI Taxonomy" id="79078"/>
    <lineage>
        <taxon>Eukaryota</taxon>
        <taxon>Viridiplantae</taxon>
        <taxon>Streptophyta</taxon>
        <taxon>Embryophyta</taxon>
        <taxon>Tracheophyta</taxon>
        <taxon>Spermatophyta</taxon>
        <taxon>Magnoliopsida</taxon>
        <taxon>eudicotyledons</taxon>
        <taxon>Gunneridae</taxon>
        <taxon>Pentapetalae</taxon>
        <taxon>rosids</taxon>
        <taxon>fabids</taxon>
        <taxon>Fabales</taxon>
        <taxon>Fabaceae</taxon>
        <taxon>Papilionoideae</taxon>
        <taxon>50 kb inversion clade</taxon>
        <taxon>dalbergioids sensu lato</taxon>
        <taxon>Dalbergieae</taxon>
        <taxon>Pterocarpus clade</taxon>
        <taxon>Stylosanthes</taxon>
    </lineage>
</organism>
<feature type="region of interest" description="Disordered" evidence="1">
    <location>
        <begin position="208"/>
        <end position="252"/>
    </location>
</feature>
<dbReference type="Proteomes" id="UP001341840">
    <property type="component" value="Unassembled WGS sequence"/>
</dbReference>
<evidence type="ECO:0000313" key="2">
    <source>
        <dbReference type="EMBL" id="MED6109384.1"/>
    </source>
</evidence>
<name>A0ABU6QDQ1_9FABA</name>
<gene>
    <name evidence="2" type="ORF">PIB30_033080</name>
</gene>